<organism evidence="2 3">
    <name type="scientific">Candidatus Faecenecus gallistercoris</name>
    <dbReference type="NCBI Taxonomy" id="2840793"/>
    <lineage>
        <taxon>Bacteria</taxon>
        <taxon>Bacillati</taxon>
        <taxon>Bacillota</taxon>
        <taxon>Bacillota incertae sedis</taxon>
        <taxon>Candidatus Faecenecus</taxon>
    </lineage>
</organism>
<dbReference type="CDD" id="cd06259">
    <property type="entry name" value="YdcF-like"/>
    <property type="match status" value="1"/>
</dbReference>
<feature type="domain" description="DUF218" evidence="1">
    <location>
        <begin position="32"/>
        <end position="146"/>
    </location>
</feature>
<dbReference type="Proteomes" id="UP000886725">
    <property type="component" value="Unassembled WGS sequence"/>
</dbReference>
<evidence type="ECO:0000259" key="1">
    <source>
        <dbReference type="Pfam" id="PF02698"/>
    </source>
</evidence>
<dbReference type="GO" id="GO:0005886">
    <property type="term" value="C:plasma membrane"/>
    <property type="evidence" value="ECO:0007669"/>
    <property type="project" value="TreeGrafter"/>
</dbReference>
<reference evidence="2" key="2">
    <citation type="journal article" date="2021" name="PeerJ">
        <title>Extensive microbial diversity within the chicken gut microbiome revealed by metagenomics and culture.</title>
        <authorList>
            <person name="Gilroy R."/>
            <person name="Ravi A."/>
            <person name="Getino M."/>
            <person name="Pursley I."/>
            <person name="Horton D.L."/>
            <person name="Alikhan N.F."/>
            <person name="Baker D."/>
            <person name="Gharbi K."/>
            <person name="Hall N."/>
            <person name="Watson M."/>
            <person name="Adriaenssens E.M."/>
            <person name="Foster-Nyarko E."/>
            <person name="Jarju S."/>
            <person name="Secka A."/>
            <person name="Antonio M."/>
            <person name="Oren A."/>
            <person name="Chaudhuri R.R."/>
            <person name="La Ragione R."/>
            <person name="Hildebrand F."/>
            <person name="Pallen M.J."/>
        </authorList>
    </citation>
    <scope>NUCLEOTIDE SEQUENCE</scope>
    <source>
        <strain evidence="2">CHK165-10780</strain>
    </source>
</reference>
<evidence type="ECO:0000313" key="3">
    <source>
        <dbReference type="Proteomes" id="UP000886725"/>
    </source>
</evidence>
<dbReference type="PANTHER" id="PTHR30336:SF4">
    <property type="entry name" value="ENVELOPE BIOGENESIS FACTOR ELYC"/>
    <property type="match status" value="1"/>
</dbReference>
<name>A0A9D1CKS8_9FIRM</name>
<dbReference type="GO" id="GO:0000270">
    <property type="term" value="P:peptidoglycan metabolic process"/>
    <property type="evidence" value="ECO:0007669"/>
    <property type="project" value="TreeGrafter"/>
</dbReference>
<dbReference type="PANTHER" id="PTHR30336">
    <property type="entry name" value="INNER MEMBRANE PROTEIN, PROBABLE PERMEASE"/>
    <property type="match status" value="1"/>
</dbReference>
<proteinExistence type="predicted"/>
<protein>
    <submittedName>
        <fullName evidence="2">YdcF family protein</fullName>
    </submittedName>
</protein>
<dbReference type="AlphaFoldDB" id="A0A9D1CKS8"/>
<dbReference type="InterPro" id="IPR003848">
    <property type="entry name" value="DUF218"/>
</dbReference>
<evidence type="ECO:0000313" key="2">
    <source>
        <dbReference type="EMBL" id="HIQ65092.1"/>
    </source>
</evidence>
<comment type="caution">
    <text evidence="2">The sequence shown here is derived from an EMBL/GenBank/DDBJ whole genome shotgun (WGS) entry which is preliminary data.</text>
</comment>
<accession>A0A9D1CKS8</accession>
<gene>
    <name evidence="2" type="ORF">IAC85_05065</name>
</gene>
<dbReference type="Pfam" id="PF02698">
    <property type="entry name" value="DUF218"/>
    <property type="match status" value="1"/>
</dbReference>
<dbReference type="InterPro" id="IPR051599">
    <property type="entry name" value="Cell_Envelope_Assoc"/>
</dbReference>
<dbReference type="InterPro" id="IPR014729">
    <property type="entry name" value="Rossmann-like_a/b/a_fold"/>
</dbReference>
<dbReference type="Gene3D" id="3.40.50.620">
    <property type="entry name" value="HUPs"/>
    <property type="match status" value="1"/>
</dbReference>
<reference evidence="2" key="1">
    <citation type="submission" date="2020-10" db="EMBL/GenBank/DDBJ databases">
        <authorList>
            <person name="Gilroy R."/>
        </authorList>
    </citation>
    <scope>NUCLEOTIDE SEQUENCE</scope>
    <source>
        <strain evidence="2">CHK165-10780</strain>
    </source>
</reference>
<sequence length="205" mass="24348">MKLSEINNQYITDDMIEMVLYHTPKLEWKECDCLIIFGCHIKRLLDDRINCAIEILRTKKVEFVLLTGGIGSKGDFNEAQYMKEKLIMEGIPKNKIMIEDQSKTTKENVVNSIEILKKNNLFQDKKIVVVSNQAHLRRIHLEFKKYIKNEHCHLLYEYPKQELVSFENVQKDYKLRDLAEKQVIKIVDYIREGKLPDEDIEWDDE</sequence>
<dbReference type="GO" id="GO:0043164">
    <property type="term" value="P:Gram-negative-bacterium-type cell wall biogenesis"/>
    <property type="evidence" value="ECO:0007669"/>
    <property type="project" value="TreeGrafter"/>
</dbReference>
<dbReference type="EMBL" id="DVFU01000097">
    <property type="protein sequence ID" value="HIQ65092.1"/>
    <property type="molecule type" value="Genomic_DNA"/>
</dbReference>